<protein>
    <submittedName>
        <fullName evidence="8">Mannosyltransferase</fullName>
    </submittedName>
</protein>
<keyword evidence="4" id="KW-0472">Membrane</keyword>
<keyword evidence="4" id="KW-0997">Cell inner membrane</keyword>
<dbReference type="PANTHER" id="PTHR42788">
    <property type="entry name" value="TAURINE IMPORT ATP-BINDING PROTEIN-RELATED"/>
    <property type="match status" value="1"/>
</dbReference>
<evidence type="ECO:0000256" key="2">
    <source>
        <dbReference type="ARBA" id="ARBA00022448"/>
    </source>
</evidence>
<gene>
    <name evidence="8" type="ORF">BKK80_14875</name>
</gene>
<evidence type="ECO:0000313" key="9">
    <source>
        <dbReference type="Proteomes" id="UP000177515"/>
    </source>
</evidence>
<dbReference type="InterPro" id="IPR050166">
    <property type="entry name" value="ABC_transporter_ATP-bind"/>
</dbReference>
<name>A0ABN4TIG5_9BURK</name>
<dbReference type="InterPro" id="IPR027417">
    <property type="entry name" value="P-loop_NTPase"/>
</dbReference>
<keyword evidence="2" id="KW-0813">Transport</keyword>
<dbReference type="CDD" id="cd03293">
    <property type="entry name" value="ABC_NrtD_SsuB_transporters"/>
    <property type="match status" value="1"/>
</dbReference>
<keyword evidence="8" id="KW-0808">Transferase</keyword>
<dbReference type="SUPFAM" id="SSF52540">
    <property type="entry name" value="P-loop containing nucleoside triphosphate hydrolases"/>
    <property type="match status" value="1"/>
</dbReference>
<dbReference type="PROSITE" id="PS50893">
    <property type="entry name" value="ABC_TRANSPORTER_2"/>
    <property type="match status" value="1"/>
</dbReference>
<organism evidence="8 9">
    <name type="scientific">Cupriavidus malaysiensis</name>
    <dbReference type="NCBI Taxonomy" id="367825"/>
    <lineage>
        <taxon>Bacteria</taxon>
        <taxon>Pseudomonadati</taxon>
        <taxon>Pseudomonadota</taxon>
        <taxon>Betaproteobacteria</taxon>
        <taxon>Burkholderiales</taxon>
        <taxon>Burkholderiaceae</taxon>
        <taxon>Cupriavidus</taxon>
    </lineage>
</organism>
<accession>A0ABN4TIG5</accession>
<evidence type="ECO:0000256" key="1">
    <source>
        <dbReference type="ARBA" id="ARBA00005417"/>
    </source>
</evidence>
<dbReference type="PANTHER" id="PTHR42788:SF13">
    <property type="entry name" value="ALIPHATIC SULFONATES IMPORT ATP-BINDING PROTEIN SSUB"/>
    <property type="match status" value="1"/>
</dbReference>
<dbReference type="InterPro" id="IPR003439">
    <property type="entry name" value="ABC_transporter-like_ATP-bd"/>
</dbReference>
<reference evidence="8 9" key="1">
    <citation type="submission" date="2016-10" db="EMBL/GenBank/DDBJ databases">
        <title>Complete genome sequences of three Cupriavidus strains isolated from various Malaysian environments.</title>
        <authorList>
            <person name="Abdullah A.A.-A."/>
            <person name="Shafie N.A.H."/>
            <person name="Lau N.S."/>
        </authorList>
    </citation>
    <scope>NUCLEOTIDE SEQUENCE [LARGE SCALE GENOMIC DNA]</scope>
    <source>
        <strain evidence="8 9">USMAA1020</strain>
    </source>
</reference>
<comment type="similarity">
    <text evidence="1">Belongs to the ABC transporter superfamily.</text>
</comment>
<dbReference type="RefSeq" id="WP_071070091.1">
    <property type="nucleotide sequence ID" value="NZ_CP017754.1"/>
</dbReference>
<dbReference type="EMBL" id="CP017754">
    <property type="protein sequence ID" value="AOZ06967.1"/>
    <property type="molecule type" value="Genomic_DNA"/>
</dbReference>
<evidence type="ECO:0000256" key="6">
    <source>
        <dbReference type="ARBA" id="ARBA00022840"/>
    </source>
</evidence>
<dbReference type="InterPro" id="IPR003593">
    <property type="entry name" value="AAA+_ATPase"/>
</dbReference>
<keyword evidence="9" id="KW-1185">Reference proteome</keyword>
<keyword evidence="5" id="KW-0547">Nucleotide-binding</keyword>
<keyword evidence="3" id="KW-1003">Cell membrane</keyword>
<feature type="domain" description="ABC transporter" evidence="7">
    <location>
        <begin position="6"/>
        <end position="240"/>
    </location>
</feature>
<evidence type="ECO:0000256" key="5">
    <source>
        <dbReference type="ARBA" id="ARBA00022741"/>
    </source>
</evidence>
<dbReference type="PROSITE" id="PS00211">
    <property type="entry name" value="ABC_TRANSPORTER_1"/>
    <property type="match status" value="1"/>
</dbReference>
<evidence type="ECO:0000259" key="7">
    <source>
        <dbReference type="PROSITE" id="PS50893"/>
    </source>
</evidence>
<sequence length="270" mass="29817">MSTPALSLANVTCTFVSRDDRSQRYTAVRDVTLDVQPGEFVSVVGPTGCGKSTLLNVGAGLLQPSSGEVRVFGERLTGINRRAGYMFQAEALMPWRSALDNVAAGLEFRGMPRAQALEQGEHWLRRVGLGGFGDRYPHQLSGGMRKRVSLAQTLVLDPDIILMDEPFSALDIQTRQLMENEVLELWAAKRKAVLFITHDLDEAIAMSDRVVVLSAGPGTHPIGEFTIDLPRPRDVAEIRNHARFVELHAAIWDVLREEVLKGYAQQRNAA</sequence>
<dbReference type="Proteomes" id="UP000177515">
    <property type="component" value="Chromosome 1"/>
</dbReference>
<evidence type="ECO:0000313" key="8">
    <source>
        <dbReference type="EMBL" id="AOZ06967.1"/>
    </source>
</evidence>
<evidence type="ECO:0000256" key="4">
    <source>
        <dbReference type="ARBA" id="ARBA00022519"/>
    </source>
</evidence>
<dbReference type="Pfam" id="PF00005">
    <property type="entry name" value="ABC_tran"/>
    <property type="match status" value="1"/>
</dbReference>
<evidence type="ECO:0000256" key="3">
    <source>
        <dbReference type="ARBA" id="ARBA00022475"/>
    </source>
</evidence>
<proteinExistence type="inferred from homology"/>
<keyword evidence="8" id="KW-0328">Glycosyltransferase</keyword>
<dbReference type="GO" id="GO:0016757">
    <property type="term" value="F:glycosyltransferase activity"/>
    <property type="evidence" value="ECO:0007669"/>
    <property type="project" value="UniProtKB-KW"/>
</dbReference>
<keyword evidence="6" id="KW-0067">ATP-binding</keyword>
<dbReference type="Gene3D" id="3.40.50.300">
    <property type="entry name" value="P-loop containing nucleotide triphosphate hydrolases"/>
    <property type="match status" value="1"/>
</dbReference>
<dbReference type="SMART" id="SM00382">
    <property type="entry name" value="AAA"/>
    <property type="match status" value="1"/>
</dbReference>
<dbReference type="InterPro" id="IPR017871">
    <property type="entry name" value="ABC_transporter-like_CS"/>
</dbReference>